<gene>
    <name evidence="1" type="ORF">AK812_SmicGene29067</name>
</gene>
<name>A0A1Q9D2T2_SYMMI</name>
<protein>
    <submittedName>
        <fullName evidence="1">Uncharacterized protein</fullName>
    </submittedName>
</protein>
<dbReference type="EMBL" id="LSRX01000758">
    <property type="protein sequence ID" value="OLP89466.1"/>
    <property type="molecule type" value="Genomic_DNA"/>
</dbReference>
<sequence>MGAPVPCFKFCNYDRQWYFEGLKVSGEQVATACRREPGNYAAKWGLKLQEVLLDRCRMSKCQVISVKVEDLVHAGPDVLAEAEVIGRKLRRTLAEREAKRRFWKLARQDLDWLTSSLGQEKFGGAADLRSLGPWSKSEFQEETTDTNFFWNKAAVMRLALLEGVEYAVKAPGYPVHYNGDYRKHNDYDKYMGRDVSMQAATWLGVRREVNDEGEQVPEPKTPPQTPPVISIGDEELVHNQFRMRVTAALSMESAILIYQSRQVDTGLGDFIGQRA</sequence>
<comment type="caution">
    <text evidence="1">The sequence shown here is derived from an EMBL/GenBank/DDBJ whole genome shotgun (WGS) entry which is preliminary data.</text>
</comment>
<evidence type="ECO:0000313" key="2">
    <source>
        <dbReference type="Proteomes" id="UP000186817"/>
    </source>
</evidence>
<accession>A0A1Q9D2T2</accession>
<evidence type="ECO:0000313" key="1">
    <source>
        <dbReference type="EMBL" id="OLP89466.1"/>
    </source>
</evidence>
<dbReference type="AlphaFoldDB" id="A0A1Q9D2T2"/>
<proteinExistence type="predicted"/>
<keyword evidence="2" id="KW-1185">Reference proteome</keyword>
<dbReference type="OrthoDB" id="10291530at2759"/>
<organism evidence="1 2">
    <name type="scientific">Symbiodinium microadriaticum</name>
    <name type="common">Dinoflagellate</name>
    <name type="synonym">Zooxanthella microadriatica</name>
    <dbReference type="NCBI Taxonomy" id="2951"/>
    <lineage>
        <taxon>Eukaryota</taxon>
        <taxon>Sar</taxon>
        <taxon>Alveolata</taxon>
        <taxon>Dinophyceae</taxon>
        <taxon>Suessiales</taxon>
        <taxon>Symbiodiniaceae</taxon>
        <taxon>Symbiodinium</taxon>
    </lineage>
</organism>
<reference evidence="1 2" key="1">
    <citation type="submission" date="2016-02" db="EMBL/GenBank/DDBJ databases">
        <title>Genome analysis of coral dinoflagellate symbionts highlights evolutionary adaptations to a symbiotic lifestyle.</title>
        <authorList>
            <person name="Aranda M."/>
            <person name="Li Y."/>
            <person name="Liew Y.J."/>
            <person name="Baumgarten S."/>
            <person name="Simakov O."/>
            <person name="Wilson M."/>
            <person name="Piel J."/>
            <person name="Ashoor H."/>
            <person name="Bougouffa S."/>
            <person name="Bajic V.B."/>
            <person name="Ryu T."/>
            <person name="Ravasi T."/>
            <person name="Bayer T."/>
            <person name="Micklem G."/>
            <person name="Kim H."/>
            <person name="Bhak J."/>
            <person name="Lajeunesse T.C."/>
            <person name="Voolstra C.R."/>
        </authorList>
    </citation>
    <scope>NUCLEOTIDE SEQUENCE [LARGE SCALE GENOMIC DNA]</scope>
    <source>
        <strain evidence="1 2">CCMP2467</strain>
    </source>
</reference>
<dbReference type="Proteomes" id="UP000186817">
    <property type="component" value="Unassembled WGS sequence"/>
</dbReference>